<reference evidence="5" key="1">
    <citation type="journal article" date="2019" name="Int. J. Syst. Evol. Microbiol.">
        <title>The Global Catalogue of Microorganisms (GCM) 10K type strain sequencing project: providing services to taxonomists for standard genome sequencing and annotation.</title>
        <authorList>
            <consortium name="The Broad Institute Genomics Platform"/>
            <consortium name="The Broad Institute Genome Sequencing Center for Infectious Disease"/>
            <person name="Wu L."/>
            <person name="Ma J."/>
        </authorList>
    </citation>
    <scope>NUCLEOTIDE SEQUENCE [LARGE SCALE GENOMIC DNA]</scope>
    <source>
        <strain evidence="5">JCM 3296</strain>
    </source>
</reference>
<dbReference type="PANTHER" id="PTHR30576">
    <property type="entry name" value="COLANIC BIOSYNTHESIS UDP-GLUCOSE LIPID CARRIER TRANSFERASE"/>
    <property type="match status" value="1"/>
</dbReference>
<keyword evidence="2" id="KW-1133">Transmembrane helix</keyword>
<evidence type="ECO:0000313" key="5">
    <source>
        <dbReference type="Proteomes" id="UP000649573"/>
    </source>
</evidence>
<dbReference type="Gene3D" id="3.40.50.720">
    <property type="entry name" value="NAD(P)-binding Rossmann-like Domain"/>
    <property type="match status" value="1"/>
</dbReference>
<name>A0ABQ2UA48_9PSEU</name>
<evidence type="ECO:0000259" key="3">
    <source>
        <dbReference type="Pfam" id="PF02397"/>
    </source>
</evidence>
<dbReference type="RefSeq" id="WP_189251757.1">
    <property type="nucleotide sequence ID" value="NZ_BMRE01000001.1"/>
</dbReference>
<comment type="caution">
    <text evidence="4">The sequence shown here is derived from an EMBL/GenBank/DDBJ whole genome shotgun (WGS) entry which is preliminary data.</text>
</comment>
<dbReference type="InterPro" id="IPR003362">
    <property type="entry name" value="Bact_transf"/>
</dbReference>
<dbReference type="SUPFAM" id="SSF51735">
    <property type="entry name" value="NAD(P)-binding Rossmann-fold domains"/>
    <property type="match status" value="1"/>
</dbReference>
<keyword evidence="5" id="KW-1185">Reference proteome</keyword>
<sequence>MSFRAAVTHPPAQSGRREPVRALGGFRAASAVIPAGDTVAVLVAAGVTGWKWTAIAYAAAVLTVLRSSGTQRVRICPRFGEELPWFALAVAVPAVLMRPWVGVALVVATSVAAVVVRPACYAALRAARRRHRLAEPTVIIGTGTLGIELARILGAHPEFGLRAVGFVDHLPPGPAAGLPLLGTPAELSAVVARHQVRHVVVCFPAVSDAQLVPVLRARRAVRVHVVPRLYELGTTIPARYRDEIHGIPLVTLRSVCGNRFAKRVFDLVAATALLVLLSPLLAILMAALRVRHGSPVLFRQLRLSRDGECVPVLKLRTLDDPAPDTSWAVPEPGSRLRWWLRATHFDELPQLWCVLRGDLSLVGPRPERPYFAARFATTVPGYADRHRVLAGLTGWAQVHGLHGDTSIRERVRFDNAYVEHWSLWTDLVVLARTLRTPLAGLRRSEGERQ</sequence>
<dbReference type="EMBL" id="BMRE01000001">
    <property type="protein sequence ID" value="GGU15736.1"/>
    <property type="molecule type" value="Genomic_DNA"/>
</dbReference>
<evidence type="ECO:0000313" key="4">
    <source>
        <dbReference type="EMBL" id="GGU15736.1"/>
    </source>
</evidence>
<evidence type="ECO:0000256" key="2">
    <source>
        <dbReference type="SAM" id="Phobius"/>
    </source>
</evidence>
<dbReference type="PANTHER" id="PTHR30576:SF0">
    <property type="entry name" value="UNDECAPRENYL-PHOSPHATE N-ACETYLGALACTOSAMINYL 1-PHOSPHATE TRANSFERASE-RELATED"/>
    <property type="match status" value="1"/>
</dbReference>
<feature type="transmembrane region" description="Helical" evidence="2">
    <location>
        <begin position="267"/>
        <end position="288"/>
    </location>
</feature>
<dbReference type="Pfam" id="PF02397">
    <property type="entry name" value="Bac_transf"/>
    <property type="match status" value="1"/>
</dbReference>
<gene>
    <name evidence="4" type="ORF">GCM10010178_04130</name>
</gene>
<feature type="transmembrane region" description="Helical" evidence="2">
    <location>
        <begin position="39"/>
        <end position="62"/>
    </location>
</feature>
<dbReference type="InterPro" id="IPR036291">
    <property type="entry name" value="NAD(P)-bd_dom_sf"/>
</dbReference>
<feature type="domain" description="Bacterial sugar transferase" evidence="3">
    <location>
        <begin position="262"/>
        <end position="436"/>
    </location>
</feature>
<protein>
    <recommendedName>
        <fullName evidence="3">Bacterial sugar transferase domain-containing protein</fullName>
    </recommendedName>
</protein>
<evidence type="ECO:0000256" key="1">
    <source>
        <dbReference type="ARBA" id="ARBA00006464"/>
    </source>
</evidence>
<dbReference type="Proteomes" id="UP000649573">
    <property type="component" value="Unassembled WGS sequence"/>
</dbReference>
<feature type="transmembrane region" description="Helical" evidence="2">
    <location>
        <begin position="107"/>
        <end position="124"/>
    </location>
</feature>
<dbReference type="Pfam" id="PF13727">
    <property type="entry name" value="CoA_binding_3"/>
    <property type="match status" value="1"/>
</dbReference>
<proteinExistence type="inferred from homology"/>
<keyword evidence="2" id="KW-0812">Transmembrane</keyword>
<accession>A0ABQ2UA48</accession>
<comment type="similarity">
    <text evidence="1">Belongs to the bacterial sugar transferase family.</text>
</comment>
<organism evidence="4 5">
    <name type="scientific">Lentzea flava</name>
    <dbReference type="NCBI Taxonomy" id="103732"/>
    <lineage>
        <taxon>Bacteria</taxon>
        <taxon>Bacillati</taxon>
        <taxon>Actinomycetota</taxon>
        <taxon>Actinomycetes</taxon>
        <taxon>Pseudonocardiales</taxon>
        <taxon>Pseudonocardiaceae</taxon>
        <taxon>Lentzea</taxon>
    </lineage>
</organism>
<keyword evidence="2" id="KW-0472">Membrane</keyword>